<accession>A0A4R6STZ9</accession>
<name>A0A4R6STZ9_9SPHI</name>
<reference evidence="2 3" key="1">
    <citation type="submission" date="2019-03" db="EMBL/GenBank/DDBJ databases">
        <title>Genomic Encyclopedia of Archaeal and Bacterial Type Strains, Phase II (KMG-II): from individual species to whole genera.</title>
        <authorList>
            <person name="Goeker M."/>
        </authorList>
    </citation>
    <scope>NUCLEOTIDE SEQUENCE [LARGE SCALE GENOMIC DNA]</scope>
    <source>
        <strain evidence="2 3">DSM 19035</strain>
    </source>
</reference>
<evidence type="ECO:0000313" key="2">
    <source>
        <dbReference type="EMBL" id="TDQ08413.1"/>
    </source>
</evidence>
<dbReference type="EMBL" id="SNYC01000005">
    <property type="protein sequence ID" value="TDQ08413.1"/>
    <property type="molecule type" value="Genomic_DNA"/>
</dbReference>
<gene>
    <name evidence="2" type="ORF">ATK78_2926</name>
</gene>
<evidence type="ECO:0000313" key="3">
    <source>
        <dbReference type="Proteomes" id="UP000295620"/>
    </source>
</evidence>
<dbReference type="OrthoDB" id="7433394at2"/>
<evidence type="ECO:0008006" key="4">
    <source>
        <dbReference type="Google" id="ProtNLM"/>
    </source>
</evidence>
<comment type="caution">
    <text evidence="2">The sequence shown here is derived from an EMBL/GenBank/DDBJ whole genome shotgun (WGS) entry which is preliminary data.</text>
</comment>
<keyword evidence="1" id="KW-0732">Signal</keyword>
<feature type="signal peptide" evidence="1">
    <location>
        <begin position="1"/>
        <end position="19"/>
    </location>
</feature>
<proteinExistence type="predicted"/>
<evidence type="ECO:0000256" key="1">
    <source>
        <dbReference type="SAM" id="SignalP"/>
    </source>
</evidence>
<protein>
    <recommendedName>
        <fullName evidence="4">GLPGLI family protein</fullName>
    </recommendedName>
</protein>
<feature type="chain" id="PRO_5020524831" description="GLPGLI family protein" evidence="1">
    <location>
        <begin position="20"/>
        <end position="251"/>
    </location>
</feature>
<dbReference type="Proteomes" id="UP000295620">
    <property type="component" value="Unassembled WGS sequence"/>
</dbReference>
<keyword evidence="3" id="KW-1185">Reference proteome</keyword>
<sequence length="251" mass="28971">MRKLTITCILSLSFVVVFGQEMKVEQQKVVSDFIYYIKNQKKEILADRVSYPLKREYPIPEIKNKQEFLKRYTEVFDNELIKMIVNSKPAVDWSAVGWRGIMLLRGDVWLDYDGRLIGVNHQSNAERKKREKLIALDKSYVHESIKEFERPIVVLETTKYIIRIDDMGSNSFRYAAWNLSGKMSDKPNLILKNGKLTMEGSGGNHKYEFKSGTYTYTCPIFVTGGKNTPPALLVIYKGGKEILAQKAQIRK</sequence>
<dbReference type="RefSeq" id="WP_133576785.1">
    <property type="nucleotide sequence ID" value="NZ_SNYC01000005.1"/>
</dbReference>
<organism evidence="2 3">
    <name type="scientific">Pedobacter metabolipauper</name>
    <dbReference type="NCBI Taxonomy" id="425513"/>
    <lineage>
        <taxon>Bacteria</taxon>
        <taxon>Pseudomonadati</taxon>
        <taxon>Bacteroidota</taxon>
        <taxon>Sphingobacteriia</taxon>
        <taxon>Sphingobacteriales</taxon>
        <taxon>Sphingobacteriaceae</taxon>
        <taxon>Pedobacter</taxon>
    </lineage>
</organism>
<dbReference type="AlphaFoldDB" id="A0A4R6STZ9"/>